<evidence type="ECO:0000256" key="10">
    <source>
        <dbReference type="ARBA" id="ARBA00076602"/>
    </source>
</evidence>
<dbReference type="PROSITE" id="PS51882">
    <property type="entry name" value="G_ALPHA"/>
    <property type="match status" value="1"/>
</dbReference>
<dbReference type="OrthoDB" id="5817230at2759"/>
<keyword evidence="7" id="KW-0807">Transducer</keyword>
<dbReference type="PANTHER" id="PTHR11071">
    <property type="entry name" value="PEPTIDYL-PROLYL CIS-TRANS ISOMERASE"/>
    <property type="match status" value="1"/>
</dbReference>
<evidence type="ECO:0000256" key="1">
    <source>
        <dbReference type="ARBA" id="ARBA00000971"/>
    </source>
</evidence>
<dbReference type="GO" id="GO:0006457">
    <property type="term" value="P:protein folding"/>
    <property type="evidence" value="ECO:0007669"/>
    <property type="project" value="InterPro"/>
</dbReference>
<dbReference type="Pfam" id="PF00160">
    <property type="entry name" value="Pro_isomerase"/>
    <property type="match status" value="1"/>
</dbReference>
<comment type="caution">
    <text evidence="16">The sequence shown here is derived from an EMBL/GenBank/DDBJ whole genome shotgun (WGS) entry which is preliminary data.</text>
</comment>
<evidence type="ECO:0000256" key="5">
    <source>
        <dbReference type="ARBA" id="ARBA00023110"/>
    </source>
</evidence>
<keyword evidence="5" id="KW-0697">Rotamase</keyword>
<dbReference type="GO" id="GO:0007186">
    <property type="term" value="P:G protein-coupled receptor signaling pathway"/>
    <property type="evidence" value="ECO:0007669"/>
    <property type="project" value="InterPro"/>
</dbReference>
<gene>
    <name evidence="16" type="ORF">EW145_g5618</name>
</gene>
<dbReference type="SMART" id="SM00028">
    <property type="entry name" value="TPR"/>
    <property type="match status" value="2"/>
</dbReference>
<feature type="compositionally biased region" description="Acidic residues" evidence="13">
    <location>
        <begin position="703"/>
        <end position="717"/>
    </location>
</feature>
<sequence>MAEQNKDRAIAYFDINYGNNPIGRIVFSLYNDLVPKTAENFRCLCTGEKGVGKSGKPLSYQGSSFHRVIKGFMAQGGDFTAGNGTGGESIYGEKFEDEGFPVKHTKPFLLSMANAGPNTNGSQFFITAAPTPHLDGKHVVFGEVIKGKSIVRRMENHPTTEGDVPTVPFTIASCGVISPDDPSISEDVSASSAEDPYEDYPDDDSHDTENPEVALEIASKLKTLGNAKFKEGKAAEALEKWQKAVRYLDVHPVLPDGTSETITKAFAELLGSLLLNSALAAHKVGGVSNATSAVDWTSRAINRLQLSDAEKAKARFRRALAYIMLHEDEDAEADLHAALALVPGDAACKIELTQLQARKKAERDKQKKVYKSLFSYHHFLEQKELFYECNNMLYPKADQQRRVMVFACRICNYDEIGENKCVYKNDLLTVTKEQVGVIQDLGSDPTLVHTLPTFPARVVEPRSTYAPFGRPFFASLTHVDAAAHPRPSFVRIDRPVQLGVLSGPIETARDAHDPVLCLYIVQPRLHRPEPADGGSARYRVTTAAAAESVLFYLLWSWIAHTPMALDVFQSSARRDSLADLRSDKDDPLARAMLPPVDEDPSVRAARERKEAIAKKRSEEIDSRLQAEWAARRKRGAPVKVLLLGQSESGKSTTLKNFQLTYARRAWSAEREAWRCVIQLNLVRSINVIANAVAQELSGNADADADAAEAETDADVDGDGASIRTVPLTEPEPEPTPSFVLTDVHRELLARLSVLRAVQRDLESKLGSGAEEDTNSADIGQAPTSAMGPPTSFRDITNRNGPSTRTDTIGPRPRKSQQEFFVRSNGWKSAVQRLRPRVSLNSRTGRDSDAADHDTAVIASVRGQMKALWVDRVVRDVVKTKQVKLLDTAELWVPVLIYFLAFVFIKILKFLFTFQSFLNDLDRVASTRYTPTDDDIIRARLRTVGVQEHSVILESGPEPGREWLIYDVGGSRSLRAQWPSYFDDVNAIIFLAPINCFDERLIEDNRVSRLDDSLQLWKLVCSHKLLARTELVLFLNKCDLLDSKLKNGVRFADYVRSYGDGENEATAVGRFLKTKFAEICIHFSKESRGLHIHFTSVIDTKATAKTLGAVQDGILRTNLRHLDLI</sequence>
<feature type="compositionally biased region" description="Acidic residues" evidence="13">
    <location>
        <begin position="195"/>
        <end position="206"/>
    </location>
</feature>
<dbReference type="GO" id="GO:0003755">
    <property type="term" value="F:peptidyl-prolyl cis-trans isomerase activity"/>
    <property type="evidence" value="ECO:0007669"/>
    <property type="project" value="UniProtKB-KW"/>
</dbReference>
<dbReference type="InterPro" id="IPR011990">
    <property type="entry name" value="TPR-like_helical_dom_sf"/>
</dbReference>
<dbReference type="InterPro" id="IPR001529">
    <property type="entry name" value="Zn_ribbon_RPB9"/>
</dbReference>
<dbReference type="EC" id="5.2.1.8" evidence="2"/>
<evidence type="ECO:0000256" key="7">
    <source>
        <dbReference type="ARBA" id="ARBA00023224"/>
    </source>
</evidence>
<keyword evidence="14" id="KW-1133">Transmembrane helix</keyword>
<dbReference type="FunFam" id="3.40.50.300:FF:000692">
    <property type="entry name" value="Guanine nucleotide-binding protein subunit alpha"/>
    <property type="match status" value="1"/>
</dbReference>
<dbReference type="FunFam" id="2.40.100.10:FF:000022">
    <property type="entry name" value="Peptidyl-prolyl cis-trans isomerase CYP95"/>
    <property type="match status" value="1"/>
</dbReference>
<dbReference type="Pfam" id="PF02150">
    <property type="entry name" value="Zn_ribbon_RPB9"/>
    <property type="match status" value="1"/>
</dbReference>
<dbReference type="PROSITE" id="PS50072">
    <property type="entry name" value="CSA_PPIASE_2"/>
    <property type="match status" value="1"/>
</dbReference>
<feature type="region of interest" description="Disordered" evidence="13">
    <location>
        <begin position="764"/>
        <end position="814"/>
    </location>
</feature>
<name>A0A4S4L181_9AGAM</name>
<dbReference type="CDD" id="cd01926">
    <property type="entry name" value="cyclophilin_ABH_like"/>
    <property type="match status" value="1"/>
</dbReference>
<keyword evidence="6 11" id="KW-0342">GTP-binding</keyword>
<dbReference type="GO" id="GO:0003924">
    <property type="term" value="F:GTPase activity"/>
    <property type="evidence" value="ECO:0007669"/>
    <property type="project" value="InterPro"/>
</dbReference>
<dbReference type="SUPFAM" id="SSF47895">
    <property type="entry name" value="Transducin (alpha subunit), insertion domain"/>
    <property type="match status" value="1"/>
</dbReference>
<evidence type="ECO:0000313" key="17">
    <source>
        <dbReference type="Proteomes" id="UP000308199"/>
    </source>
</evidence>
<dbReference type="InterPro" id="IPR019734">
    <property type="entry name" value="TPR_rpt"/>
</dbReference>
<dbReference type="Gene3D" id="2.20.25.10">
    <property type="match status" value="1"/>
</dbReference>
<dbReference type="SUPFAM" id="SSF52540">
    <property type="entry name" value="P-loop containing nucleoside triphosphate hydrolases"/>
    <property type="match status" value="1"/>
</dbReference>
<evidence type="ECO:0000313" key="16">
    <source>
        <dbReference type="EMBL" id="THH04308.1"/>
    </source>
</evidence>
<evidence type="ECO:0000256" key="2">
    <source>
        <dbReference type="ARBA" id="ARBA00013194"/>
    </source>
</evidence>
<dbReference type="GO" id="GO:0006351">
    <property type="term" value="P:DNA-templated transcription"/>
    <property type="evidence" value="ECO:0007669"/>
    <property type="project" value="InterPro"/>
</dbReference>
<feature type="compositionally biased region" description="Polar residues" evidence="13">
    <location>
        <begin position="793"/>
        <end position="806"/>
    </location>
</feature>
<evidence type="ECO:0000256" key="6">
    <source>
        <dbReference type="ARBA" id="ARBA00023134"/>
    </source>
</evidence>
<dbReference type="PANTHER" id="PTHR11071:SF561">
    <property type="entry name" value="PEPTIDYL-PROLYL CIS-TRANS ISOMERASE D-RELATED"/>
    <property type="match status" value="1"/>
</dbReference>
<protein>
    <recommendedName>
        <fullName evidence="9">Peptidyl-prolyl cis-trans isomerase D</fullName>
        <ecNumber evidence="2">5.2.1.8</ecNumber>
    </recommendedName>
    <alternativeName>
        <fullName evidence="10">Rotamase D</fullName>
    </alternativeName>
</protein>
<feature type="compositionally biased region" description="Basic and acidic residues" evidence="13">
    <location>
        <begin position="600"/>
        <end position="610"/>
    </location>
</feature>
<evidence type="ECO:0000256" key="9">
    <source>
        <dbReference type="ARBA" id="ARBA00074451"/>
    </source>
</evidence>
<dbReference type="PRINTS" id="PR00153">
    <property type="entry name" value="CSAPPISMRASE"/>
</dbReference>
<dbReference type="SUPFAM" id="SSF48452">
    <property type="entry name" value="TPR-like"/>
    <property type="match status" value="1"/>
</dbReference>
<keyword evidence="14" id="KW-0812">Transmembrane</keyword>
<dbReference type="EMBL" id="SGPK01000356">
    <property type="protein sequence ID" value="THH04308.1"/>
    <property type="molecule type" value="Genomic_DNA"/>
</dbReference>
<dbReference type="SUPFAM" id="SSF57783">
    <property type="entry name" value="Zinc beta-ribbon"/>
    <property type="match status" value="1"/>
</dbReference>
<reference evidence="16 17" key="1">
    <citation type="submission" date="2019-02" db="EMBL/GenBank/DDBJ databases">
        <title>Genome sequencing of the rare red list fungi Phellinidium pouzarii.</title>
        <authorList>
            <person name="Buettner E."/>
            <person name="Kellner H."/>
        </authorList>
    </citation>
    <scope>NUCLEOTIDE SEQUENCE [LARGE SCALE GENOMIC DNA]</scope>
    <source>
        <strain evidence="16 17">DSM 108285</strain>
    </source>
</reference>
<feature type="domain" description="PPIase cyclophilin-type" evidence="15">
    <location>
        <begin position="12"/>
        <end position="176"/>
    </location>
</feature>
<evidence type="ECO:0000256" key="14">
    <source>
        <dbReference type="SAM" id="Phobius"/>
    </source>
</evidence>
<dbReference type="Gene3D" id="1.25.40.10">
    <property type="entry name" value="Tetratricopeptide repeat domain"/>
    <property type="match status" value="1"/>
</dbReference>
<feature type="binding site" evidence="11">
    <location>
        <begin position="1035"/>
        <end position="1038"/>
    </location>
    <ligand>
        <name>GTP</name>
        <dbReference type="ChEBI" id="CHEBI:37565"/>
    </ligand>
</feature>
<dbReference type="GO" id="GO:0016018">
    <property type="term" value="F:cyclosporin A binding"/>
    <property type="evidence" value="ECO:0007669"/>
    <property type="project" value="TreeGrafter"/>
</dbReference>
<keyword evidence="4 11" id="KW-0547">Nucleotide-binding</keyword>
<keyword evidence="12" id="KW-0460">Magnesium</keyword>
<dbReference type="InterPro" id="IPR011025">
    <property type="entry name" value="GproteinA_insert"/>
</dbReference>
<dbReference type="PROSITE" id="PS00170">
    <property type="entry name" value="CSA_PPIASE_1"/>
    <property type="match status" value="1"/>
</dbReference>
<dbReference type="InterPro" id="IPR029000">
    <property type="entry name" value="Cyclophilin-like_dom_sf"/>
</dbReference>
<keyword evidence="17" id="KW-1185">Reference proteome</keyword>
<accession>A0A4S4L181</accession>
<keyword evidence="14" id="KW-0472">Membrane</keyword>
<dbReference type="GO" id="GO:0046872">
    <property type="term" value="F:metal ion binding"/>
    <property type="evidence" value="ECO:0007669"/>
    <property type="project" value="UniProtKB-KW"/>
</dbReference>
<dbReference type="Pfam" id="PF00503">
    <property type="entry name" value="G-alpha"/>
    <property type="match status" value="1"/>
</dbReference>
<evidence type="ECO:0000256" key="3">
    <source>
        <dbReference type="ARBA" id="ARBA00022723"/>
    </source>
</evidence>
<evidence type="ECO:0000256" key="13">
    <source>
        <dbReference type="SAM" id="MobiDB-lite"/>
    </source>
</evidence>
<dbReference type="Proteomes" id="UP000308199">
    <property type="component" value="Unassembled WGS sequence"/>
</dbReference>
<evidence type="ECO:0000256" key="8">
    <source>
        <dbReference type="ARBA" id="ARBA00023235"/>
    </source>
</evidence>
<feature type="transmembrane region" description="Helical" evidence="14">
    <location>
        <begin position="890"/>
        <end position="911"/>
    </location>
</feature>
<dbReference type="Gene3D" id="2.40.100.10">
    <property type="entry name" value="Cyclophilin-like"/>
    <property type="match status" value="1"/>
</dbReference>
<feature type="region of interest" description="Disordered" evidence="13">
    <location>
        <begin position="588"/>
        <end position="610"/>
    </location>
</feature>
<dbReference type="GO" id="GO:0031683">
    <property type="term" value="F:G-protein beta/gamma-subunit complex binding"/>
    <property type="evidence" value="ECO:0007669"/>
    <property type="project" value="InterPro"/>
</dbReference>
<organism evidence="16 17">
    <name type="scientific">Phellinidium pouzarii</name>
    <dbReference type="NCBI Taxonomy" id="167371"/>
    <lineage>
        <taxon>Eukaryota</taxon>
        <taxon>Fungi</taxon>
        <taxon>Dikarya</taxon>
        <taxon>Basidiomycota</taxon>
        <taxon>Agaricomycotina</taxon>
        <taxon>Agaricomycetes</taxon>
        <taxon>Hymenochaetales</taxon>
        <taxon>Hymenochaetaceae</taxon>
        <taxon>Phellinidium</taxon>
    </lineage>
</organism>
<feature type="binding site" evidence="12">
    <location>
        <position position="942"/>
    </location>
    <ligand>
        <name>Mg(2+)</name>
        <dbReference type="ChEBI" id="CHEBI:18420"/>
    </ligand>
</feature>
<dbReference type="GO" id="GO:0005737">
    <property type="term" value="C:cytoplasm"/>
    <property type="evidence" value="ECO:0007669"/>
    <property type="project" value="TreeGrafter"/>
</dbReference>
<dbReference type="InterPro" id="IPR020892">
    <property type="entry name" value="Cyclophilin-type_PPIase_CS"/>
</dbReference>
<evidence type="ECO:0000256" key="11">
    <source>
        <dbReference type="PIRSR" id="PIRSR601019-1"/>
    </source>
</evidence>
<evidence type="ECO:0000259" key="15">
    <source>
        <dbReference type="PROSITE" id="PS50072"/>
    </source>
</evidence>
<dbReference type="InterPro" id="IPR027417">
    <property type="entry name" value="P-loop_NTPase"/>
</dbReference>
<dbReference type="Gene3D" id="3.40.50.300">
    <property type="entry name" value="P-loop containing nucleotide triphosphate hydrolases"/>
    <property type="match status" value="2"/>
</dbReference>
<keyword evidence="3 12" id="KW-0479">Metal-binding</keyword>
<keyword evidence="8" id="KW-0413">Isomerase</keyword>
<feature type="region of interest" description="Disordered" evidence="13">
    <location>
        <begin position="703"/>
        <end position="737"/>
    </location>
</feature>
<feature type="region of interest" description="Disordered" evidence="13">
    <location>
        <begin position="178"/>
        <end position="209"/>
    </location>
</feature>
<feature type="compositionally biased region" description="Low complexity" evidence="13">
    <location>
        <begin position="718"/>
        <end position="728"/>
    </location>
</feature>
<evidence type="ECO:0000256" key="12">
    <source>
        <dbReference type="PIRSR" id="PIRSR601019-2"/>
    </source>
</evidence>
<dbReference type="SMART" id="SM00275">
    <property type="entry name" value="G_alpha"/>
    <property type="match status" value="1"/>
</dbReference>
<comment type="catalytic activity">
    <reaction evidence="1">
        <text>[protein]-peptidylproline (omega=180) = [protein]-peptidylproline (omega=0)</text>
        <dbReference type="Rhea" id="RHEA:16237"/>
        <dbReference type="Rhea" id="RHEA-COMP:10747"/>
        <dbReference type="Rhea" id="RHEA-COMP:10748"/>
        <dbReference type="ChEBI" id="CHEBI:83833"/>
        <dbReference type="ChEBI" id="CHEBI:83834"/>
        <dbReference type="EC" id="5.2.1.8"/>
    </reaction>
</comment>
<proteinExistence type="predicted"/>
<evidence type="ECO:0000256" key="4">
    <source>
        <dbReference type="ARBA" id="ARBA00022741"/>
    </source>
</evidence>
<dbReference type="GO" id="GO:0005525">
    <property type="term" value="F:GTP binding"/>
    <property type="evidence" value="ECO:0007669"/>
    <property type="project" value="UniProtKB-KW"/>
</dbReference>
<dbReference type="InterPro" id="IPR002130">
    <property type="entry name" value="Cyclophilin-type_PPIase_dom"/>
</dbReference>
<dbReference type="SMART" id="SM00661">
    <property type="entry name" value="RPOL9"/>
    <property type="match status" value="1"/>
</dbReference>
<dbReference type="InterPro" id="IPR001019">
    <property type="entry name" value="Gprotein_alpha_su"/>
</dbReference>
<dbReference type="SUPFAM" id="SSF50891">
    <property type="entry name" value="Cyclophilin-like"/>
    <property type="match status" value="1"/>
</dbReference>
<dbReference type="AlphaFoldDB" id="A0A4S4L181"/>